<proteinExistence type="predicted"/>
<comment type="caution">
    <text evidence="1">The sequence shown here is derived from an EMBL/GenBank/DDBJ whole genome shotgun (WGS) entry which is preliminary data.</text>
</comment>
<gene>
    <name evidence="1" type="ORF">EOE66_16680</name>
</gene>
<dbReference type="Proteomes" id="UP000285575">
    <property type="component" value="Unassembled WGS sequence"/>
</dbReference>
<dbReference type="EMBL" id="SACR01000005">
    <property type="protein sequence ID" value="RVU44315.1"/>
    <property type="molecule type" value="Genomic_DNA"/>
</dbReference>
<reference evidence="1 2" key="1">
    <citation type="submission" date="2019-01" db="EMBL/GenBank/DDBJ databases">
        <authorList>
            <person name="Chen W.-M."/>
        </authorList>
    </citation>
    <scope>NUCLEOTIDE SEQUENCE [LARGE SCALE GENOMIC DNA]</scope>
    <source>
        <strain evidence="1 2">KYPY4</strain>
    </source>
</reference>
<evidence type="ECO:0000313" key="1">
    <source>
        <dbReference type="EMBL" id="RVU44315.1"/>
    </source>
</evidence>
<accession>A0A437RC28</accession>
<dbReference type="InterPro" id="IPR001387">
    <property type="entry name" value="Cro/C1-type_HTH"/>
</dbReference>
<dbReference type="AlphaFoldDB" id="A0A437RC28"/>
<dbReference type="CDD" id="cd00093">
    <property type="entry name" value="HTH_XRE"/>
    <property type="match status" value="1"/>
</dbReference>
<keyword evidence="2" id="KW-1185">Reference proteome</keyword>
<sequence>MILNNAGRQCFDGFVVDDDGKLLPAADSLHALIMEYAKVVNGGTSGMVVASSEVLMSPGTAESAEGVDSRPRTVDQDAGAHDRVQWDWFSLVEQLMTQLKITQDKQLAEVIGVVPSQITNWRKGRSELGPVTKLVILDKLRFDFAGHALRAIVPALGARSAAQV</sequence>
<name>A0A437RC28_9BURK</name>
<evidence type="ECO:0000313" key="2">
    <source>
        <dbReference type="Proteomes" id="UP000285575"/>
    </source>
</evidence>
<protein>
    <submittedName>
        <fullName evidence="1">XRE family transcriptional regulator</fullName>
    </submittedName>
</protein>
<organism evidence="1 2">
    <name type="scientific">Rubrivivax rivuli</name>
    <dbReference type="NCBI Taxonomy" id="1862385"/>
    <lineage>
        <taxon>Bacteria</taxon>
        <taxon>Pseudomonadati</taxon>
        <taxon>Pseudomonadota</taxon>
        <taxon>Betaproteobacteria</taxon>
        <taxon>Burkholderiales</taxon>
        <taxon>Sphaerotilaceae</taxon>
        <taxon>Rubrivivax</taxon>
    </lineage>
</organism>